<dbReference type="PANTHER" id="PTHR11654">
    <property type="entry name" value="OLIGOPEPTIDE TRANSPORTER-RELATED"/>
    <property type="match status" value="1"/>
</dbReference>
<dbReference type="InterPro" id="IPR036259">
    <property type="entry name" value="MFS_trans_sf"/>
</dbReference>
<dbReference type="EMBL" id="BTGU01000039">
    <property type="protein sequence ID" value="GMN51804.1"/>
    <property type="molecule type" value="Genomic_DNA"/>
</dbReference>
<dbReference type="Proteomes" id="UP001187192">
    <property type="component" value="Unassembled WGS sequence"/>
</dbReference>
<gene>
    <name evidence="1" type="ORF">TIFTF001_020951</name>
</gene>
<keyword evidence="2" id="KW-1185">Reference proteome</keyword>
<comment type="caution">
    <text evidence="1">The sequence shown here is derived from an EMBL/GenBank/DDBJ whole genome shotgun (WGS) entry which is preliminary data.</text>
</comment>
<evidence type="ECO:0000313" key="2">
    <source>
        <dbReference type="Proteomes" id="UP001187192"/>
    </source>
</evidence>
<evidence type="ECO:0000313" key="1">
    <source>
        <dbReference type="EMBL" id="GMN51804.1"/>
    </source>
</evidence>
<protein>
    <submittedName>
        <fullName evidence="1">Uncharacterized protein</fullName>
    </submittedName>
</protein>
<accession>A0AA88DJP9</accession>
<sequence>MQDSAVDSAVDHKGRPARRFWRAAAFTIDERCGRILRRGDEDIKATRKIHEPIQVLIDPVTRTRAKRFKEEFLKKTYSNLSRILFGVQIDLSNKLPYPFVTSSPYQGSCFVKQRVAVPIKLERSWVVVSRFGIGFRHVVGVVRITGARFMFGMCVRVVFRNRDWDQCWVSRQGQVMFRNKGRDPIGFRDGVGAKLWDECRGFGLGFGIRLSFETGSGRGSRSGFRTRPESGVEVAERFASYGIGSNLKTYLSGPLGLSTATAAANVNAWNGTESLLPLLGSFVADSFLGRFHTIVGASLFYILVCPRVSLF</sequence>
<proteinExistence type="predicted"/>
<dbReference type="AlphaFoldDB" id="A0AA88DJP9"/>
<reference evidence="1" key="1">
    <citation type="submission" date="2023-07" db="EMBL/GenBank/DDBJ databases">
        <title>draft genome sequence of fig (Ficus carica).</title>
        <authorList>
            <person name="Takahashi T."/>
            <person name="Nishimura K."/>
        </authorList>
    </citation>
    <scope>NUCLEOTIDE SEQUENCE</scope>
</reference>
<name>A0AA88DJP9_FICCA</name>
<dbReference type="Gene3D" id="1.20.1250.20">
    <property type="entry name" value="MFS general substrate transporter like domains"/>
    <property type="match status" value="1"/>
</dbReference>
<organism evidence="1 2">
    <name type="scientific">Ficus carica</name>
    <name type="common">Common fig</name>
    <dbReference type="NCBI Taxonomy" id="3494"/>
    <lineage>
        <taxon>Eukaryota</taxon>
        <taxon>Viridiplantae</taxon>
        <taxon>Streptophyta</taxon>
        <taxon>Embryophyta</taxon>
        <taxon>Tracheophyta</taxon>
        <taxon>Spermatophyta</taxon>
        <taxon>Magnoliopsida</taxon>
        <taxon>eudicotyledons</taxon>
        <taxon>Gunneridae</taxon>
        <taxon>Pentapetalae</taxon>
        <taxon>rosids</taxon>
        <taxon>fabids</taxon>
        <taxon>Rosales</taxon>
        <taxon>Moraceae</taxon>
        <taxon>Ficeae</taxon>
        <taxon>Ficus</taxon>
    </lineage>
</organism>